<dbReference type="EMBL" id="JACIBY010000036">
    <property type="protein sequence ID" value="MBB3842379.1"/>
    <property type="molecule type" value="Genomic_DNA"/>
</dbReference>
<dbReference type="AlphaFoldDB" id="A0A7W5ZSL0"/>
<evidence type="ECO:0008006" key="3">
    <source>
        <dbReference type="Google" id="ProtNLM"/>
    </source>
</evidence>
<dbReference type="Proteomes" id="UP000541352">
    <property type="component" value="Unassembled WGS sequence"/>
</dbReference>
<organism evidence="1 2">
    <name type="scientific">Runella defluvii</name>
    <dbReference type="NCBI Taxonomy" id="370973"/>
    <lineage>
        <taxon>Bacteria</taxon>
        <taxon>Pseudomonadati</taxon>
        <taxon>Bacteroidota</taxon>
        <taxon>Cytophagia</taxon>
        <taxon>Cytophagales</taxon>
        <taxon>Spirosomataceae</taxon>
        <taxon>Runella</taxon>
    </lineage>
</organism>
<comment type="caution">
    <text evidence="1">The sequence shown here is derived from an EMBL/GenBank/DDBJ whole genome shotgun (WGS) entry which is preliminary data.</text>
</comment>
<gene>
    <name evidence="1" type="ORF">FHS57_006410</name>
</gene>
<proteinExistence type="predicted"/>
<name>A0A7W5ZSL0_9BACT</name>
<evidence type="ECO:0000313" key="1">
    <source>
        <dbReference type="EMBL" id="MBB3842379.1"/>
    </source>
</evidence>
<protein>
    <recommendedName>
        <fullName evidence="3">CobQ/CobB/MinD/ParA nucleotide binding domain-containing protein</fullName>
    </recommendedName>
</protein>
<reference evidence="1 2" key="1">
    <citation type="submission" date="2020-08" db="EMBL/GenBank/DDBJ databases">
        <title>Genomic Encyclopedia of Type Strains, Phase IV (KMG-IV): sequencing the most valuable type-strain genomes for metagenomic binning, comparative biology and taxonomic classification.</title>
        <authorList>
            <person name="Goeker M."/>
        </authorList>
    </citation>
    <scope>NUCLEOTIDE SEQUENCE [LARGE SCALE GENOMIC DNA]</scope>
    <source>
        <strain evidence="1 2">DSM 17976</strain>
    </source>
</reference>
<keyword evidence="2" id="KW-1185">Reference proteome</keyword>
<sequence length="232" mass="26445">MKQFHFILQAKGGVGKSFLVYLLALKHQSQPGTYFVDVDASTQTSSRQLAFLSGTGRIAALSMLDERQKITRDKLLFSLTDLSQLPFENCYLDFGAPESEQIPALFSVDFSTEQFYELAQHLQCQFIFDVVIAGNTSYFACTQYLQQMQQIIGNTFPICIWVNQYSFYKHPQLISEIQSYATQHQLQVNFFGDIDTSTQVGNQILKMVQLGHGLDRYDFITAMKLKNELAKL</sequence>
<evidence type="ECO:0000313" key="2">
    <source>
        <dbReference type="Proteomes" id="UP000541352"/>
    </source>
</evidence>
<dbReference type="RefSeq" id="WP_183980717.1">
    <property type="nucleotide sequence ID" value="NZ_JACIBY010000036.1"/>
</dbReference>
<accession>A0A7W5ZSL0</accession>